<name>A0A4R6ZEI1_9GAMM</name>
<reference evidence="2 3" key="1">
    <citation type="submission" date="2019-03" db="EMBL/GenBank/DDBJ databases">
        <title>Genomic Encyclopedia of Type Strains, Phase III (KMG-III): the genomes of soil and plant-associated and newly described type strains.</title>
        <authorList>
            <person name="Whitman W."/>
        </authorList>
    </citation>
    <scope>NUCLEOTIDE SEQUENCE [LARGE SCALE GENOMIC DNA]</scope>
    <source>
        <strain evidence="2 3">CECT 5797</strain>
    </source>
</reference>
<evidence type="ECO:0000256" key="1">
    <source>
        <dbReference type="SAM" id="Coils"/>
    </source>
</evidence>
<sequence>MFHEQLKQNARDIAALEKRLAELERLFHEKRQQRASLVSLLQ</sequence>
<gene>
    <name evidence="2" type="ORF">DFP85_1287</name>
</gene>
<accession>A0A4R6ZEI1</accession>
<dbReference type="RefSeq" id="WP_279512955.1">
    <property type="nucleotide sequence ID" value="NZ_SNZJ01000028.1"/>
</dbReference>
<dbReference type="Proteomes" id="UP000295212">
    <property type="component" value="Unassembled WGS sequence"/>
</dbReference>
<keyword evidence="1" id="KW-0175">Coiled coil</keyword>
<proteinExistence type="predicted"/>
<feature type="coiled-coil region" evidence="1">
    <location>
        <begin position="6"/>
        <end position="33"/>
    </location>
</feature>
<comment type="caution">
    <text evidence="2">The sequence shown here is derived from an EMBL/GenBank/DDBJ whole genome shotgun (WGS) entry which is preliminary data.</text>
</comment>
<protein>
    <submittedName>
        <fullName evidence="2">Uncharacterized protein</fullName>
    </submittedName>
</protein>
<dbReference type="EMBL" id="SNZJ01000028">
    <property type="protein sequence ID" value="TDR50209.1"/>
    <property type="molecule type" value="Genomic_DNA"/>
</dbReference>
<organism evidence="2 3">
    <name type="scientific">Halomonas ventosae</name>
    <dbReference type="NCBI Taxonomy" id="229007"/>
    <lineage>
        <taxon>Bacteria</taxon>
        <taxon>Pseudomonadati</taxon>
        <taxon>Pseudomonadota</taxon>
        <taxon>Gammaproteobacteria</taxon>
        <taxon>Oceanospirillales</taxon>
        <taxon>Halomonadaceae</taxon>
        <taxon>Halomonas</taxon>
    </lineage>
</organism>
<evidence type="ECO:0000313" key="2">
    <source>
        <dbReference type="EMBL" id="TDR50209.1"/>
    </source>
</evidence>
<dbReference type="AlphaFoldDB" id="A0A4R6ZEI1"/>
<evidence type="ECO:0000313" key="3">
    <source>
        <dbReference type="Proteomes" id="UP000295212"/>
    </source>
</evidence>